<evidence type="ECO:0000313" key="1">
    <source>
        <dbReference type="EMBL" id="CAF4311191.1"/>
    </source>
</evidence>
<gene>
    <name evidence="1" type="ORF">BYL167_LOCUS27889</name>
    <name evidence="2" type="ORF">GIL414_LOCUS31752</name>
</gene>
<evidence type="ECO:0000313" key="2">
    <source>
        <dbReference type="EMBL" id="CAF4436086.1"/>
    </source>
</evidence>
<sequence length="27" mass="3120">MLENETINLDQYSNTMKLLDLNPKLAP</sequence>
<dbReference type="AlphaFoldDB" id="A0A8S2WGP7"/>
<dbReference type="Proteomes" id="UP000681967">
    <property type="component" value="Unassembled WGS sequence"/>
</dbReference>
<comment type="caution">
    <text evidence="2">The sequence shown here is derived from an EMBL/GenBank/DDBJ whole genome shotgun (WGS) entry which is preliminary data.</text>
</comment>
<dbReference type="EMBL" id="CAJOBJ010065311">
    <property type="protein sequence ID" value="CAF4436086.1"/>
    <property type="molecule type" value="Genomic_DNA"/>
</dbReference>
<feature type="non-terminal residue" evidence="2">
    <location>
        <position position="27"/>
    </location>
</feature>
<proteinExistence type="predicted"/>
<dbReference type="Proteomes" id="UP000681720">
    <property type="component" value="Unassembled WGS sequence"/>
</dbReference>
<organism evidence="2 3">
    <name type="scientific">Rotaria magnacalcarata</name>
    <dbReference type="NCBI Taxonomy" id="392030"/>
    <lineage>
        <taxon>Eukaryota</taxon>
        <taxon>Metazoa</taxon>
        <taxon>Spiralia</taxon>
        <taxon>Gnathifera</taxon>
        <taxon>Rotifera</taxon>
        <taxon>Eurotatoria</taxon>
        <taxon>Bdelloidea</taxon>
        <taxon>Philodinida</taxon>
        <taxon>Philodinidae</taxon>
        <taxon>Rotaria</taxon>
    </lineage>
</organism>
<accession>A0A8S2WGP7</accession>
<evidence type="ECO:0000313" key="3">
    <source>
        <dbReference type="Proteomes" id="UP000681720"/>
    </source>
</evidence>
<dbReference type="EMBL" id="CAJOBH010037590">
    <property type="protein sequence ID" value="CAF4311191.1"/>
    <property type="molecule type" value="Genomic_DNA"/>
</dbReference>
<name>A0A8S2WGP7_9BILA</name>
<protein>
    <submittedName>
        <fullName evidence="2">Uncharacterized protein</fullName>
    </submittedName>
</protein>
<reference evidence="2" key="1">
    <citation type="submission" date="2021-02" db="EMBL/GenBank/DDBJ databases">
        <authorList>
            <person name="Nowell W R."/>
        </authorList>
    </citation>
    <scope>NUCLEOTIDE SEQUENCE</scope>
</reference>